<dbReference type="InterPro" id="IPR036514">
    <property type="entry name" value="SGNH_hydro_sf"/>
</dbReference>
<evidence type="ECO:0000313" key="4">
    <source>
        <dbReference type="EMBL" id="MDN4174551.1"/>
    </source>
</evidence>
<comment type="caution">
    <text evidence="4">The sequence shown here is derived from an EMBL/GenBank/DDBJ whole genome shotgun (WGS) entry which is preliminary data.</text>
</comment>
<dbReference type="Gene3D" id="3.40.50.1110">
    <property type="entry name" value="SGNH hydrolase"/>
    <property type="match status" value="1"/>
</dbReference>
<keyword evidence="2" id="KW-0732">Signal</keyword>
<dbReference type="GO" id="GO:0016787">
    <property type="term" value="F:hydrolase activity"/>
    <property type="evidence" value="ECO:0007669"/>
    <property type="project" value="UniProtKB-KW"/>
</dbReference>
<dbReference type="EC" id="3.1.-.-" evidence="4"/>
<dbReference type="Pfam" id="PF13472">
    <property type="entry name" value="Lipase_GDSL_2"/>
    <property type="match status" value="1"/>
</dbReference>
<keyword evidence="5" id="KW-1185">Reference proteome</keyword>
<dbReference type="Proteomes" id="UP001168620">
    <property type="component" value="Unassembled WGS sequence"/>
</dbReference>
<organism evidence="4 5">
    <name type="scientific">Nocardioides oceani</name>
    <dbReference type="NCBI Taxonomy" id="3058369"/>
    <lineage>
        <taxon>Bacteria</taxon>
        <taxon>Bacillati</taxon>
        <taxon>Actinomycetota</taxon>
        <taxon>Actinomycetes</taxon>
        <taxon>Propionibacteriales</taxon>
        <taxon>Nocardioidaceae</taxon>
        <taxon>Nocardioides</taxon>
    </lineage>
</organism>
<evidence type="ECO:0000256" key="2">
    <source>
        <dbReference type="SAM" id="SignalP"/>
    </source>
</evidence>
<evidence type="ECO:0000259" key="3">
    <source>
        <dbReference type="Pfam" id="PF13472"/>
    </source>
</evidence>
<evidence type="ECO:0000313" key="5">
    <source>
        <dbReference type="Proteomes" id="UP001168620"/>
    </source>
</evidence>
<gene>
    <name evidence="4" type="ORF">QWY28_16440</name>
</gene>
<evidence type="ECO:0000256" key="1">
    <source>
        <dbReference type="SAM" id="MobiDB-lite"/>
    </source>
</evidence>
<feature type="domain" description="SGNH hydrolase-type esterase" evidence="3">
    <location>
        <begin position="76"/>
        <end position="220"/>
    </location>
</feature>
<dbReference type="RefSeq" id="WP_300953645.1">
    <property type="nucleotide sequence ID" value="NZ_JAUHJQ010000007.1"/>
</dbReference>
<dbReference type="InterPro" id="IPR013830">
    <property type="entry name" value="SGNH_hydro"/>
</dbReference>
<feature type="compositionally biased region" description="Low complexity" evidence="1">
    <location>
        <begin position="50"/>
        <end position="67"/>
    </location>
</feature>
<feature type="region of interest" description="Disordered" evidence="1">
    <location>
        <begin position="41"/>
        <end position="73"/>
    </location>
</feature>
<proteinExistence type="predicted"/>
<sequence>MLPRLSGALVMLLAALVVAGTAWAYLDWQDRVRADVTADDPVADRPIEGSASAAPTSSPTEPPATETGTRPVSLWLGDGYTTGYACATAEELDWECVVEAEEGAGFVNATTGARLVDRLSEVVDEGVDPDVVLVDAGRNDLRLVDGPNLRTAMDTYLDALREAFPDAALVQVVPWTLAQEGPLPGGVAALVTEVAEEHDGFAVDPVAEGWAGAGRTDRADLRDPEGGASTAGDAYLARNLADALADLDLPLPAAG</sequence>
<keyword evidence="4" id="KW-0378">Hydrolase</keyword>
<dbReference type="CDD" id="cd00229">
    <property type="entry name" value="SGNH_hydrolase"/>
    <property type="match status" value="1"/>
</dbReference>
<protein>
    <submittedName>
        <fullName evidence="4">SGNH/GDSL hydrolase family protein</fullName>
        <ecNumber evidence="4">3.1.-.-</ecNumber>
    </submittedName>
</protein>
<feature type="signal peptide" evidence="2">
    <location>
        <begin position="1"/>
        <end position="24"/>
    </location>
</feature>
<accession>A0ABT8FJ40</accession>
<reference evidence="4" key="1">
    <citation type="submission" date="2023-06" db="EMBL/GenBank/DDBJ databases">
        <title>Draft genome sequence of Nocardioides sp. SOB77.</title>
        <authorList>
            <person name="Zhang G."/>
        </authorList>
    </citation>
    <scope>NUCLEOTIDE SEQUENCE</scope>
    <source>
        <strain evidence="4">SOB77</strain>
    </source>
</reference>
<name>A0ABT8FJ40_9ACTN</name>
<feature type="chain" id="PRO_5045880675" evidence="2">
    <location>
        <begin position="25"/>
        <end position="255"/>
    </location>
</feature>
<dbReference type="EMBL" id="JAUHJQ010000007">
    <property type="protein sequence ID" value="MDN4174551.1"/>
    <property type="molecule type" value="Genomic_DNA"/>
</dbReference>
<dbReference type="SUPFAM" id="SSF52266">
    <property type="entry name" value="SGNH hydrolase"/>
    <property type="match status" value="1"/>
</dbReference>